<protein>
    <submittedName>
        <fullName evidence="1">Uncharacterized protein</fullName>
    </submittedName>
</protein>
<evidence type="ECO:0000313" key="2">
    <source>
        <dbReference type="Proteomes" id="UP000530060"/>
    </source>
</evidence>
<keyword evidence="2" id="KW-1185">Reference proteome</keyword>
<reference evidence="1 2" key="1">
    <citation type="submission" date="2020-06" db="EMBL/GenBank/DDBJ databases">
        <authorList>
            <person name="Criscuolo A."/>
        </authorList>
    </citation>
    <scope>NUCLEOTIDE SEQUENCE [LARGE SCALE GENOMIC DNA]</scope>
    <source>
        <strain evidence="2">CIP 111411</strain>
    </source>
</reference>
<dbReference type="Proteomes" id="UP000530060">
    <property type="component" value="Unassembled WGS sequence"/>
</dbReference>
<proteinExistence type="predicted"/>
<dbReference type="EMBL" id="CAIJDP010000062">
    <property type="protein sequence ID" value="CAD0003192.1"/>
    <property type="molecule type" value="Genomic_DNA"/>
</dbReference>
<organism evidence="1 2">
    <name type="scientific">Flavobacterium salmonis</name>
    <dbReference type="NCBI Taxonomy" id="2654844"/>
    <lineage>
        <taxon>Bacteria</taxon>
        <taxon>Pseudomonadati</taxon>
        <taxon>Bacteroidota</taxon>
        <taxon>Flavobacteriia</taxon>
        <taxon>Flavobacteriales</taxon>
        <taxon>Flavobacteriaceae</taxon>
        <taxon>Flavobacterium</taxon>
    </lineage>
</organism>
<evidence type="ECO:0000313" key="1">
    <source>
        <dbReference type="EMBL" id="CAD0003192.1"/>
    </source>
</evidence>
<sequence length="64" mass="7621">MRRKYKRIYQGCVLKFQLRIFAAIILEFKTESDLKQSEICSLKSQITNHNVQRYTTKRALGKAR</sequence>
<comment type="caution">
    <text evidence="1">The sequence shown here is derived from an EMBL/GenBank/DDBJ whole genome shotgun (WGS) entry which is preliminary data.</text>
</comment>
<gene>
    <name evidence="1" type="ORF">FLAT13_01534</name>
</gene>
<name>A0A6V6YWX5_9FLAO</name>
<accession>A0A6V6YWX5</accession>
<dbReference type="AlphaFoldDB" id="A0A6V6YWX5"/>